<reference evidence="1 2" key="1">
    <citation type="submission" date="2019-12" db="EMBL/GenBank/DDBJ databases">
        <title>Genome sequenceing of Clostridium bovifaecis.</title>
        <authorList>
            <person name="Yao Y."/>
        </authorList>
    </citation>
    <scope>NUCLEOTIDE SEQUENCE [LARGE SCALE GENOMIC DNA]</scope>
    <source>
        <strain evidence="1 2">BXX</strain>
    </source>
</reference>
<protein>
    <submittedName>
        <fullName evidence="1">Class I SAM-dependent methyltransferase</fullName>
    </submittedName>
</protein>
<dbReference type="AlphaFoldDB" id="A0A6I6ETM1"/>
<gene>
    <name evidence="1" type="ORF">GOM49_11920</name>
</gene>
<dbReference type="EMBL" id="CP046522">
    <property type="protein sequence ID" value="QGU95703.1"/>
    <property type="molecule type" value="Genomic_DNA"/>
</dbReference>
<name>A0A6I6ETM1_9CLOT</name>
<dbReference type="Proteomes" id="UP000422764">
    <property type="component" value="Chromosome"/>
</dbReference>
<dbReference type="InterPro" id="IPR029063">
    <property type="entry name" value="SAM-dependent_MTases_sf"/>
</dbReference>
<keyword evidence="1" id="KW-0808">Transferase</keyword>
<organism evidence="1 2">
    <name type="scientific">Clostridium bovifaecis</name>
    <dbReference type="NCBI Taxonomy" id="2184719"/>
    <lineage>
        <taxon>Bacteria</taxon>
        <taxon>Bacillati</taxon>
        <taxon>Bacillota</taxon>
        <taxon>Clostridia</taxon>
        <taxon>Eubacteriales</taxon>
        <taxon>Clostridiaceae</taxon>
        <taxon>Clostridium</taxon>
    </lineage>
</organism>
<keyword evidence="2" id="KW-1185">Reference proteome</keyword>
<dbReference type="GO" id="GO:0008168">
    <property type="term" value="F:methyltransferase activity"/>
    <property type="evidence" value="ECO:0007669"/>
    <property type="project" value="UniProtKB-KW"/>
</dbReference>
<accession>A0A6I6ETM1</accession>
<dbReference type="SUPFAM" id="SSF53335">
    <property type="entry name" value="S-adenosyl-L-methionine-dependent methyltransferases"/>
    <property type="match status" value="1"/>
</dbReference>
<evidence type="ECO:0000313" key="2">
    <source>
        <dbReference type="Proteomes" id="UP000422764"/>
    </source>
</evidence>
<evidence type="ECO:0000313" key="1">
    <source>
        <dbReference type="EMBL" id="QGU95703.1"/>
    </source>
</evidence>
<proteinExistence type="predicted"/>
<keyword evidence="1" id="KW-0489">Methyltransferase</keyword>
<dbReference type="GO" id="GO:0032259">
    <property type="term" value="P:methylation"/>
    <property type="evidence" value="ECO:0007669"/>
    <property type="project" value="UniProtKB-KW"/>
</dbReference>
<sequence>MEKEIVISMEKEIFTGEVLDIGADNYGVVYNVYKKSNKDFSVEYIDGRDKCKNIKENSYDSCVLFLSFSSIIFRTSRKVLIEKIYNYLKKDGFVYIWDIDKGYGKTFYGKINVMLPQGGAKRISVREINVLKDTSSKTTLRLLEGYFDIIEFECSDNIYYIKAQKKRRDINEETKGITGGD</sequence>